<name>K6YXT8_9ALTE</name>
<proteinExistence type="predicted"/>
<dbReference type="AlphaFoldDB" id="K6YXT8"/>
<evidence type="ECO:0000313" key="1">
    <source>
        <dbReference type="EMBL" id="GAC22982.1"/>
    </source>
</evidence>
<gene>
    <name evidence="1" type="ORF">GMES_0677</name>
</gene>
<protein>
    <submittedName>
        <fullName evidence="1">Uncharacterized protein</fullName>
    </submittedName>
</protein>
<dbReference type="Proteomes" id="UP000006263">
    <property type="component" value="Unassembled WGS sequence"/>
</dbReference>
<accession>K6YXT8</accession>
<comment type="caution">
    <text evidence="1">The sequence shown here is derived from an EMBL/GenBank/DDBJ whole genome shotgun (WGS) entry which is preliminary data.</text>
</comment>
<sequence>MPIKHLKLEPFNAILTVIISFSELNQAIAFLINEVVID</sequence>
<organism evidence="1 2">
    <name type="scientific">Paraglaciecola mesophila KMM 241</name>
    <dbReference type="NCBI Taxonomy" id="1128912"/>
    <lineage>
        <taxon>Bacteria</taxon>
        <taxon>Pseudomonadati</taxon>
        <taxon>Pseudomonadota</taxon>
        <taxon>Gammaproteobacteria</taxon>
        <taxon>Alteromonadales</taxon>
        <taxon>Alteromonadaceae</taxon>
        <taxon>Paraglaciecola</taxon>
    </lineage>
</organism>
<evidence type="ECO:0000313" key="2">
    <source>
        <dbReference type="Proteomes" id="UP000006263"/>
    </source>
</evidence>
<dbReference type="EMBL" id="BAEP01000008">
    <property type="protein sequence ID" value="GAC22982.1"/>
    <property type="molecule type" value="Genomic_DNA"/>
</dbReference>
<reference evidence="1 2" key="1">
    <citation type="journal article" date="2017" name="Antonie Van Leeuwenhoek">
        <title>Rhizobium rhizosphaerae sp. nov., a novel species isolated from rice rhizosphere.</title>
        <authorList>
            <person name="Zhao J.J."/>
            <person name="Zhang J."/>
            <person name="Zhang R.J."/>
            <person name="Zhang C.W."/>
            <person name="Yin H.Q."/>
            <person name="Zhang X.X."/>
        </authorList>
    </citation>
    <scope>NUCLEOTIDE SEQUENCE [LARGE SCALE GENOMIC DNA]</scope>
    <source>
        <strain evidence="1 2">KMM 241</strain>
    </source>
</reference>